<dbReference type="Proteomes" id="UP000011550">
    <property type="component" value="Unassembled WGS sequence"/>
</dbReference>
<comment type="caution">
    <text evidence="1">The sequence shown here is derived from an EMBL/GenBank/DDBJ whole genome shotgun (WGS) entry which is preliminary data.</text>
</comment>
<accession>M0IE53</accession>
<protein>
    <submittedName>
        <fullName evidence="1">Uncharacterized protein</fullName>
    </submittedName>
</protein>
<dbReference type="OrthoDB" id="288497at2157"/>
<name>M0IE53_9EURY</name>
<dbReference type="AlphaFoldDB" id="M0IE53"/>
<proteinExistence type="predicted"/>
<organism evidence="1 2">
    <name type="scientific">Haloferax mucosum ATCC BAA-1512</name>
    <dbReference type="NCBI Taxonomy" id="662479"/>
    <lineage>
        <taxon>Archaea</taxon>
        <taxon>Methanobacteriati</taxon>
        <taxon>Methanobacteriota</taxon>
        <taxon>Stenosarchaea group</taxon>
        <taxon>Halobacteria</taxon>
        <taxon>Halobacteriales</taxon>
        <taxon>Haloferacaceae</taxon>
        <taxon>Haloferax</taxon>
    </lineage>
</organism>
<keyword evidence="2" id="KW-1185">Reference proteome</keyword>
<dbReference type="RefSeq" id="WP_008319846.1">
    <property type="nucleotide sequence ID" value="NZ_AOLN01000011.1"/>
</dbReference>
<evidence type="ECO:0000313" key="1">
    <source>
        <dbReference type="EMBL" id="ELZ95021.1"/>
    </source>
</evidence>
<dbReference type="EMBL" id="AOLN01000011">
    <property type="protein sequence ID" value="ELZ95021.1"/>
    <property type="molecule type" value="Genomic_DNA"/>
</dbReference>
<sequence length="91" mass="10270">MSTTIGDRPSTGTSRTLRLLNGLQVRLEITSDADYAARLDVHHGARRWVYGIDSNEIVTLIDGFDDDGRVDDPNEPDWMHEVFVQLGVDWV</sequence>
<evidence type="ECO:0000313" key="2">
    <source>
        <dbReference type="Proteomes" id="UP000011550"/>
    </source>
</evidence>
<gene>
    <name evidence="1" type="ORF">C440_08092</name>
</gene>
<dbReference type="PATRIC" id="fig|662479.7.peg.1632"/>
<reference evidence="1 2" key="1">
    <citation type="journal article" date="2014" name="PLoS Genet.">
        <title>Phylogenetically driven sequencing of extremely halophilic archaea reveals strategies for static and dynamic osmo-response.</title>
        <authorList>
            <person name="Becker E.A."/>
            <person name="Seitzer P.M."/>
            <person name="Tritt A."/>
            <person name="Larsen D."/>
            <person name="Krusor M."/>
            <person name="Yao A.I."/>
            <person name="Wu D."/>
            <person name="Madern D."/>
            <person name="Eisen J.A."/>
            <person name="Darling A.E."/>
            <person name="Facciotti M.T."/>
        </authorList>
    </citation>
    <scope>NUCLEOTIDE SEQUENCE [LARGE SCALE GENOMIC DNA]</scope>
    <source>
        <strain evidence="1 2">ATCC BAA-1512</strain>
    </source>
</reference>